<dbReference type="InterPro" id="IPR022488">
    <property type="entry name" value="PPK2-related"/>
</dbReference>
<dbReference type="InterPro" id="IPR027417">
    <property type="entry name" value="P-loop_NTPase"/>
</dbReference>
<keyword evidence="7" id="KW-1185">Reference proteome</keyword>
<dbReference type="PANTHER" id="PTHR34383:SF1">
    <property type="entry name" value="ADP-POLYPHOSPHATE PHOSPHOTRANSFERASE"/>
    <property type="match status" value="1"/>
</dbReference>
<evidence type="ECO:0000313" key="6">
    <source>
        <dbReference type="EMBL" id="BBF23170.1"/>
    </source>
</evidence>
<comment type="similarity">
    <text evidence="1 4">Belongs to the polyphosphate kinase 2 (PPK2) family. Class I subfamily.</text>
</comment>
<evidence type="ECO:0000313" key="7">
    <source>
        <dbReference type="Proteomes" id="UP000271003"/>
    </source>
</evidence>
<reference evidence="6 7" key="1">
    <citation type="journal article" date="2018" name="Int. J. Syst. Evol. Microbiol.">
        <title>Mesosutterella multiformis gen. nov., sp. nov., a member of the family Sutterellaceae and Sutterella megalosphaeroides sp. nov., isolated from human faeces.</title>
        <authorList>
            <person name="Sakamoto M."/>
            <person name="Ikeyama N."/>
            <person name="Kunihiro T."/>
            <person name="Iino T."/>
            <person name="Yuki M."/>
            <person name="Ohkuma M."/>
        </authorList>
    </citation>
    <scope>NUCLEOTIDE SEQUENCE [LARGE SCALE GENOMIC DNA]</scope>
    <source>
        <strain evidence="6 7">6FBBBH3</strain>
    </source>
</reference>
<gene>
    <name evidence="6" type="ORF">SUTMEG_10610</name>
</gene>
<evidence type="ECO:0000256" key="2">
    <source>
        <dbReference type="ARBA" id="ARBA00022679"/>
    </source>
</evidence>
<dbReference type="EMBL" id="AP018786">
    <property type="protein sequence ID" value="BBF23170.1"/>
    <property type="molecule type" value="Genomic_DNA"/>
</dbReference>
<dbReference type="EC" id="2.7.4.-" evidence="4"/>
<dbReference type="KEGG" id="sutt:SUTMEG_10610"/>
<dbReference type="RefSeq" id="WP_232008843.1">
    <property type="nucleotide sequence ID" value="NZ_AP018786.1"/>
</dbReference>
<dbReference type="Proteomes" id="UP000271003">
    <property type="component" value="Chromosome"/>
</dbReference>
<evidence type="ECO:0000256" key="4">
    <source>
        <dbReference type="RuleBase" id="RU369062"/>
    </source>
</evidence>
<organism evidence="6 7">
    <name type="scientific">Sutterella megalosphaeroides</name>
    <dbReference type="NCBI Taxonomy" id="2494234"/>
    <lineage>
        <taxon>Bacteria</taxon>
        <taxon>Pseudomonadati</taxon>
        <taxon>Pseudomonadota</taxon>
        <taxon>Betaproteobacteria</taxon>
        <taxon>Burkholderiales</taxon>
        <taxon>Sutterellaceae</taxon>
        <taxon>Sutterella</taxon>
    </lineage>
</organism>
<accession>A0A2Z6IB66</accession>
<dbReference type="Pfam" id="PF03976">
    <property type="entry name" value="PPK2"/>
    <property type="match status" value="1"/>
</dbReference>
<name>A0A2Z6IB66_9BURK</name>
<dbReference type="Gene3D" id="3.40.50.300">
    <property type="entry name" value="P-loop containing nucleotide triphosphate hydrolases"/>
    <property type="match status" value="1"/>
</dbReference>
<feature type="domain" description="Polyphosphate kinase-2-related" evidence="5">
    <location>
        <begin position="122"/>
        <end position="340"/>
    </location>
</feature>
<dbReference type="AlphaFoldDB" id="A0A2Z6IB66"/>
<sequence>MADKSLTPTDPALERDRKVAEQLTEKLKLDDAFPVFDSSADAVDYVRGALATMPADSRAEAVRAFLAQLQPEERDRLFTALLTNAARKFKKLKNEVSNLYELSEGYGRGEYPYKNRYPASLYEKELYNLQVELLKLQEWVKKTGSRIVVVFEGRDTAGKGGTIRRFTENLNPRGARIVALSKPTEAEARQWYFQRYAAQLPNPGEICFFDRSWYNRGVVEPVMGFCTPEQTKLFLSEVAGFERSLVNSGIILVKFWLSISREEQLRRFRDRQTNPLKRWKLSPVDIASIDKWDDYSKAMQAMFLASDTPFAPWTVIRNEDKRRGRLNAIRMLLRLVDYEGRNLEHVGSVDPLIVGRSEMLVSQTADMRLESASGGHAEDAAKARRIRELEAQVKEHYRRLD</sequence>
<protein>
    <recommendedName>
        <fullName evidence="4">ADP/GDP-polyphosphate phosphotransferase</fullName>
        <ecNumber evidence="4">2.7.4.-</ecNumber>
    </recommendedName>
    <alternativeName>
        <fullName evidence="4">Polyphosphate kinase PPK2</fullName>
    </alternativeName>
</protein>
<proteinExistence type="inferred from homology"/>
<dbReference type="GO" id="GO:0006793">
    <property type="term" value="P:phosphorus metabolic process"/>
    <property type="evidence" value="ECO:0007669"/>
    <property type="project" value="InterPro"/>
</dbReference>
<dbReference type="SUPFAM" id="SSF52540">
    <property type="entry name" value="P-loop containing nucleoside triphosphate hydrolases"/>
    <property type="match status" value="1"/>
</dbReference>
<dbReference type="NCBIfam" id="TIGR03707">
    <property type="entry name" value="PPK2_P_aer"/>
    <property type="match status" value="1"/>
</dbReference>
<comment type="subunit">
    <text evidence="4">Homotetramer.</text>
</comment>
<evidence type="ECO:0000256" key="1">
    <source>
        <dbReference type="ARBA" id="ARBA00009924"/>
    </source>
</evidence>
<dbReference type="PANTHER" id="PTHR34383">
    <property type="entry name" value="POLYPHOSPHATE:AMP PHOSPHOTRANSFERASE-RELATED"/>
    <property type="match status" value="1"/>
</dbReference>
<evidence type="ECO:0000259" key="5">
    <source>
        <dbReference type="Pfam" id="PF03976"/>
    </source>
</evidence>
<keyword evidence="2 4" id="KW-0808">Transferase</keyword>
<comment type="function">
    <text evidence="4">Uses inorganic polyphosphate (polyP) as a donor to convert GDP to GTP or ADP to ATP.</text>
</comment>
<keyword evidence="3 4" id="KW-0418">Kinase</keyword>
<dbReference type="GO" id="GO:0008976">
    <property type="term" value="F:polyphosphate kinase activity"/>
    <property type="evidence" value="ECO:0007669"/>
    <property type="project" value="UniProtKB-UniRule"/>
</dbReference>
<dbReference type="InterPro" id="IPR022486">
    <property type="entry name" value="PPK2_PA0141"/>
</dbReference>
<evidence type="ECO:0000256" key="3">
    <source>
        <dbReference type="ARBA" id="ARBA00022777"/>
    </source>
</evidence>